<accession>A0ABN1YXX8</accession>
<dbReference type="Proteomes" id="UP001501266">
    <property type="component" value="Unassembled WGS sequence"/>
</dbReference>
<keyword evidence="1" id="KW-1133">Transmembrane helix</keyword>
<proteinExistence type="predicted"/>
<feature type="transmembrane region" description="Helical" evidence="1">
    <location>
        <begin position="59"/>
        <end position="77"/>
    </location>
</feature>
<gene>
    <name evidence="2" type="ORF">GCM10009640_22720</name>
</gene>
<keyword evidence="3" id="KW-1185">Reference proteome</keyword>
<name>A0ABN1YXX8_9MICO</name>
<evidence type="ECO:0000313" key="2">
    <source>
        <dbReference type="EMBL" id="GAA1425052.1"/>
    </source>
</evidence>
<feature type="transmembrane region" description="Helical" evidence="1">
    <location>
        <begin position="174"/>
        <end position="197"/>
    </location>
</feature>
<keyword evidence="1" id="KW-0812">Transmembrane</keyword>
<feature type="transmembrane region" description="Helical" evidence="1">
    <location>
        <begin position="145"/>
        <end position="168"/>
    </location>
</feature>
<evidence type="ECO:0000256" key="1">
    <source>
        <dbReference type="SAM" id="Phobius"/>
    </source>
</evidence>
<dbReference type="RefSeq" id="WP_343920482.1">
    <property type="nucleotide sequence ID" value="NZ_BAAAKK010000005.1"/>
</dbReference>
<feature type="transmembrane region" description="Helical" evidence="1">
    <location>
        <begin position="113"/>
        <end position="133"/>
    </location>
</feature>
<evidence type="ECO:0000313" key="3">
    <source>
        <dbReference type="Proteomes" id="UP001501266"/>
    </source>
</evidence>
<protein>
    <submittedName>
        <fullName evidence="2">Uncharacterized protein</fullName>
    </submittedName>
</protein>
<organism evidence="2 3">
    <name type="scientific">Agrococcus citreus</name>
    <dbReference type="NCBI Taxonomy" id="84643"/>
    <lineage>
        <taxon>Bacteria</taxon>
        <taxon>Bacillati</taxon>
        <taxon>Actinomycetota</taxon>
        <taxon>Actinomycetes</taxon>
        <taxon>Micrococcales</taxon>
        <taxon>Microbacteriaceae</taxon>
        <taxon>Agrococcus</taxon>
    </lineage>
</organism>
<sequence>MAQPPVEPRFGRAVGLDAVTDERCAVALGAVAGLCWAAAQRGWMVLIAGRESTITWRTGPFVLLPGAIVGAAHGFAAHRRGAGLPVPRWVPWSPLAFAAALLEPSAAKQLVTTGIGSGAVFDLLLMMGGGFALRPTRSGAPEPDAVRRVVGGLVAITVLGQAAAGAVMAGRVSIARGVSGAALGGGLMVLAGLAATLGHDRPRSAQRGVTPR</sequence>
<dbReference type="EMBL" id="BAAAKK010000005">
    <property type="protein sequence ID" value="GAA1425052.1"/>
    <property type="molecule type" value="Genomic_DNA"/>
</dbReference>
<comment type="caution">
    <text evidence="2">The sequence shown here is derived from an EMBL/GenBank/DDBJ whole genome shotgun (WGS) entry which is preliminary data.</text>
</comment>
<reference evidence="2 3" key="1">
    <citation type="journal article" date="2019" name="Int. J. Syst. Evol. Microbiol.">
        <title>The Global Catalogue of Microorganisms (GCM) 10K type strain sequencing project: providing services to taxonomists for standard genome sequencing and annotation.</title>
        <authorList>
            <consortium name="The Broad Institute Genomics Platform"/>
            <consortium name="The Broad Institute Genome Sequencing Center for Infectious Disease"/>
            <person name="Wu L."/>
            <person name="Ma J."/>
        </authorList>
    </citation>
    <scope>NUCLEOTIDE SEQUENCE [LARGE SCALE GENOMIC DNA]</scope>
    <source>
        <strain evidence="2 3">JCM 12398</strain>
    </source>
</reference>
<keyword evidence="1" id="KW-0472">Membrane</keyword>